<name>A0A7G9ZC05_9EURY</name>
<reference evidence="2" key="1">
    <citation type="submission" date="2020-06" db="EMBL/GenBank/DDBJ databases">
        <title>Unique genomic features of the anaerobic methanotrophic archaea.</title>
        <authorList>
            <person name="Chadwick G.L."/>
            <person name="Skennerton C.T."/>
            <person name="Laso-Perez R."/>
            <person name="Leu A.O."/>
            <person name="Speth D.R."/>
            <person name="Yu H."/>
            <person name="Morgan-Lang C."/>
            <person name="Hatzenpichler R."/>
            <person name="Goudeau D."/>
            <person name="Malmstrom R."/>
            <person name="Brazelton W.J."/>
            <person name="Woyke T."/>
            <person name="Hallam S.J."/>
            <person name="Tyson G.W."/>
            <person name="Wegener G."/>
            <person name="Boetius A."/>
            <person name="Orphan V."/>
        </authorList>
    </citation>
    <scope>NUCLEOTIDE SEQUENCE</scope>
</reference>
<dbReference type="PANTHER" id="PTHR38075:SF1">
    <property type="entry name" value="DUF4139 DOMAIN-CONTAINING PROTEIN"/>
    <property type="match status" value="1"/>
</dbReference>
<proteinExistence type="predicted"/>
<evidence type="ECO:0000259" key="1">
    <source>
        <dbReference type="Pfam" id="PF13598"/>
    </source>
</evidence>
<sequence>MMKIDKKILAVIMGLVICVSLIGLAAGVDPSNSPIVIDTEAENLEVTIYNVDLGVVKEYRAKYIPAGVINVLYEGVASRIDPTSVRLKAVDSVIEVVEQNYQYDLVNRNKILKKYIDKDIVAYLTYGDKKEMIEGTLLSYSGDQLIMRDKEGMIQIIDSNNLVLPELPEGLITKPTLVWILNVTESRNHTLEVSYMTSGMTWNADYVVVTSKNDTKLDLNGWVTVTNNAGTTFKNTSLKLVAGDVHRVRDEILYAIPDYMATPTPRAGQFEEEALFEYHLYVLPRRTTLKNNEKKQISLLEATDIDVEKEYVYDDIRNWWWYGDDWSDTGEKKVDVLLNFNNSAENNLGIPLPKGTVRVFTNDKEGKLQFIGEDSIDHTPKDETISLFIGQAFDIVGERTQMDFNELANRYEYVWAVTLRNHKDEDIVVTVLERTSGDWEITDENYNHTKRSNNEIEWQVPVKANGESTLTYTIRYKRW</sequence>
<accession>A0A7G9ZC05</accession>
<dbReference type="Pfam" id="PF13598">
    <property type="entry name" value="DUF4139"/>
    <property type="match status" value="1"/>
</dbReference>
<dbReference type="EMBL" id="MT631702">
    <property type="protein sequence ID" value="QNO57789.1"/>
    <property type="molecule type" value="Genomic_DNA"/>
</dbReference>
<dbReference type="PANTHER" id="PTHR38075">
    <property type="entry name" value="DUF4139 DOMAIN-CONTAINING PROTEIN"/>
    <property type="match status" value="1"/>
</dbReference>
<protein>
    <recommendedName>
        <fullName evidence="1">DUF4139 domain-containing protein</fullName>
    </recommendedName>
</protein>
<gene>
    <name evidence="2" type="ORF">OHAEDELL_00016</name>
</gene>
<evidence type="ECO:0000313" key="2">
    <source>
        <dbReference type="EMBL" id="QNO57789.1"/>
    </source>
</evidence>
<organism evidence="2">
    <name type="scientific">Candidatus Methanophaga sp. ANME-1 ERB7</name>
    <dbReference type="NCBI Taxonomy" id="2759913"/>
    <lineage>
        <taxon>Archaea</taxon>
        <taxon>Methanobacteriati</taxon>
        <taxon>Methanobacteriota</taxon>
        <taxon>Stenosarchaea group</taxon>
        <taxon>Methanomicrobia</taxon>
        <taxon>Candidatus Methanophagales</taxon>
        <taxon>Candidatus Methanophagaceae</taxon>
        <taxon>Candidatus Methanophaga</taxon>
    </lineage>
</organism>
<dbReference type="InterPro" id="IPR037291">
    <property type="entry name" value="DUF4139"/>
</dbReference>
<dbReference type="AlphaFoldDB" id="A0A7G9ZC05"/>
<feature type="domain" description="DUF4139" evidence="1">
    <location>
        <begin position="191"/>
        <end position="475"/>
    </location>
</feature>